<protein>
    <submittedName>
        <fullName evidence="2">Uncharacterized protein</fullName>
    </submittedName>
</protein>
<sequence>MSDETSAGVHFPADEQGRRSTTSTTRGVLADAVRGVDAALAERIDGSREWRRDYVDLVHAVTAASAGSADRAARIATDGLASMRRRMVLVDDSGAQAPLDEATPTVPAGAAPFGTESVRGTAEPETTLRVPLDGRVLEGEELRGQLASWVDRQLVEPSFATAVGEVIDHPEWLMLPGRRVLLVGAGAEMGPLETLLSWGADVMAIDLPRSRAWRHKKGLATRGAGTLTFPIDASGDSGADVIHQPGQVLEWIRRVRGDDPLAVGMHAYADSGVHVRVSAAMDLLMDELTADDAETALGWLATPTDAFVVPPEVVAAARERWAARGVALKSAQAPARALGRGKLFAPAYRDAHAGQPGIADVLVPQQGPNYAIAKRLQRWRGVAAEGAGQRVSFNVAPATWTRSVTKNPVLGAAYGGAHHFGVEVFRPETVRPLMAALLVRDLVRDAPVRSHPEELFSEAAAHGGLWRVGYEPKTALGVAAAAGLPGSLGRRLRRH</sequence>
<feature type="region of interest" description="Disordered" evidence="1">
    <location>
        <begin position="1"/>
        <end position="26"/>
    </location>
</feature>
<dbReference type="RefSeq" id="WP_338749623.1">
    <property type="nucleotide sequence ID" value="NZ_CP144913.1"/>
</dbReference>
<dbReference type="Proteomes" id="UP001382727">
    <property type="component" value="Chromosome"/>
</dbReference>
<evidence type="ECO:0000313" key="3">
    <source>
        <dbReference type="Proteomes" id="UP001382727"/>
    </source>
</evidence>
<evidence type="ECO:0000313" key="2">
    <source>
        <dbReference type="EMBL" id="WXB76544.1"/>
    </source>
</evidence>
<accession>A0ABZ2MHJ9</accession>
<gene>
    <name evidence="2" type="ORF">V1351_00375</name>
</gene>
<keyword evidence="3" id="KW-1185">Reference proteome</keyword>
<evidence type="ECO:0000256" key="1">
    <source>
        <dbReference type="SAM" id="MobiDB-lite"/>
    </source>
</evidence>
<feature type="region of interest" description="Disordered" evidence="1">
    <location>
        <begin position="98"/>
        <end position="122"/>
    </location>
</feature>
<reference evidence="2 3" key="1">
    <citation type="submission" date="2024-02" db="EMBL/GenBank/DDBJ databases">
        <title>Janibacter sp. nov., isolated from gut of marine sandworm.</title>
        <authorList>
            <person name="Kim B."/>
            <person name="Jun M.O."/>
            <person name="Shin N.-R."/>
        </authorList>
    </citation>
    <scope>NUCLEOTIDE SEQUENCE [LARGE SCALE GENOMIC DNA]</scope>
    <source>
        <strain evidence="2 3">A1S7</strain>
    </source>
</reference>
<dbReference type="EMBL" id="CP144913">
    <property type="protein sequence ID" value="WXB76544.1"/>
    <property type="molecule type" value="Genomic_DNA"/>
</dbReference>
<organism evidence="2 3">
    <name type="scientific">Janibacter alittae</name>
    <dbReference type="NCBI Taxonomy" id="3115209"/>
    <lineage>
        <taxon>Bacteria</taxon>
        <taxon>Bacillati</taxon>
        <taxon>Actinomycetota</taxon>
        <taxon>Actinomycetes</taxon>
        <taxon>Micrococcales</taxon>
        <taxon>Intrasporangiaceae</taxon>
        <taxon>Janibacter</taxon>
    </lineage>
</organism>
<name>A0ABZ2MHJ9_9MICO</name>
<proteinExistence type="predicted"/>